<dbReference type="AlphaFoldDB" id="A0A261EZ40"/>
<dbReference type="InterPro" id="IPR001173">
    <property type="entry name" value="Glyco_trans_2-like"/>
</dbReference>
<dbReference type="GO" id="GO:0016740">
    <property type="term" value="F:transferase activity"/>
    <property type="evidence" value="ECO:0007669"/>
    <property type="project" value="UniProtKB-KW"/>
</dbReference>
<dbReference type="RefSeq" id="WP_094660607.1">
    <property type="nucleotide sequence ID" value="NZ_JBKZBO010000009.1"/>
</dbReference>
<dbReference type="Proteomes" id="UP000216725">
    <property type="component" value="Unassembled WGS sequence"/>
</dbReference>
<dbReference type="EMBL" id="MWWR01000005">
    <property type="protein sequence ID" value="OZG52111.1"/>
    <property type="molecule type" value="Genomic_DNA"/>
</dbReference>
<dbReference type="SUPFAM" id="SSF53448">
    <property type="entry name" value="Nucleotide-diphospho-sugar transferases"/>
    <property type="match status" value="1"/>
</dbReference>
<dbReference type="PANTHER" id="PTHR43685">
    <property type="entry name" value="GLYCOSYLTRANSFERASE"/>
    <property type="match status" value="1"/>
</dbReference>
<dbReference type="InterPro" id="IPR029044">
    <property type="entry name" value="Nucleotide-diphossugar_trans"/>
</dbReference>
<sequence>MLSVSLVIPAWNESERIEDCLTCCVRQTMPAKEIIVVDNKSTDDTRDIVERFMQAHPDSNIILMEQDAEQGLVPTRNYGLDRATGDVLGRFDADCMLRPDWVETVSRVFTEDPTAMGCTGPVAYYDMPLRAVGLNGDNQVRSRIYRADGDHPLLFGSNMALRATAWRQIRTQVCRDKADIMHEDIDISLHLIGDGLRTVYCPNMVTAMSARRIDSSPKSFNAYMRRFRNTFAAHPDHRRFFKPEVAFRTMYPLLHTFYPQYQWYLRKRSVDPAKSIWLKEQRRLGLTDESA</sequence>
<keyword evidence="2" id="KW-0808">Transferase</keyword>
<name>A0A261EZ40_9BIFI</name>
<dbReference type="OrthoDB" id="9802632at2"/>
<organism evidence="2 3">
    <name type="scientific">Pseudoscardovia radai</name>
    <dbReference type="NCBI Taxonomy" id="987066"/>
    <lineage>
        <taxon>Bacteria</taxon>
        <taxon>Bacillati</taxon>
        <taxon>Actinomycetota</taxon>
        <taxon>Actinomycetes</taxon>
        <taxon>Bifidobacteriales</taxon>
        <taxon>Bifidobacteriaceae</taxon>
        <taxon>Pseudoscardovia</taxon>
    </lineage>
</organism>
<reference evidence="2 3" key="1">
    <citation type="journal article" date="2017" name="BMC Genomics">
        <title>Comparative genomic and phylogenomic analyses of the Bifidobacteriaceae family.</title>
        <authorList>
            <person name="Lugli G.A."/>
            <person name="Milani C."/>
            <person name="Turroni F."/>
            <person name="Duranti S."/>
            <person name="Mancabelli L."/>
            <person name="Mangifesta M."/>
            <person name="Ferrario C."/>
            <person name="Modesto M."/>
            <person name="Mattarelli P."/>
            <person name="Jiri K."/>
            <person name="van Sinderen D."/>
            <person name="Ventura M."/>
        </authorList>
    </citation>
    <scope>NUCLEOTIDE SEQUENCE [LARGE SCALE GENOMIC DNA]</scope>
    <source>
        <strain evidence="2 3">DSM 24742</strain>
    </source>
</reference>
<evidence type="ECO:0000259" key="1">
    <source>
        <dbReference type="Pfam" id="PF00535"/>
    </source>
</evidence>
<gene>
    <name evidence="2" type="ORF">PSRA_0661</name>
</gene>
<dbReference type="CDD" id="cd00761">
    <property type="entry name" value="Glyco_tranf_GTA_type"/>
    <property type="match status" value="1"/>
</dbReference>
<proteinExistence type="predicted"/>
<protein>
    <submittedName>
        <fullName evidence="2">Glycosyltransferase</fullName>
    </submittedName>
</protein>
<evidence type="ECO:0000313" key="3">
    <source>
        <dbReference type="Proteomes" id="UP000216725"/>
    </source>
</evidence>
<keyword evidence="3" id="KW-1185">Reference proteome</keyword>
<dbReference type="PANTHER" id="PTHR43685:SF3">
    <property type="entry name" value="SLR2126 PROTEIN"/>
    <property type="match status" value="1"/>
</dbReference>
<feature type="domain" description="Glycosyltransferase 2-like" evidence="1">
    <location>
        <begin position="5"/>
        <end position="133"/>
    </location>
</feature>
<dbReference type="Gene3D" id="3.90.550.10">
    <property type="entry name" value="Spore Coat Polysaccharide Biosynthesis Protein SpsA, Chain A"/>
    <property type="match status" value="1"/>
</dbReference>
<evidence type="ECO:0000313" key="2">
    <source>
        <dbReference type="EMBL" id="OZG52111.1"/>
    </source>
</evidence>
<accession>A0A261EZ40</accession>
<dbReference type="InterPro" id="IPR050834">
    <property type="entry name" value="Glycosyltransf_2"/>
</dbReference>
<comment type="caution">
    <text evidence="2">The sequence shown here is derived from an EMBL/GenBank/DDBJ whole genome shotgun (WGS) entry which is preliminary data.</text>
</comment>
<dbReference type="Pfam" id="PF00535">
    <property type="entry name" value="Glycos_transf_2"/>
    <property type="match status" value="1"/>
</dbReference>